<dbReference type="AlphaFoldDB" id="A0A9R0JAG5"/>
<dbReference type="RefSeq" id="XP_021864448.2">
    <property type="nucleotide sequence ID" value="XM_022008756.2"/>
</dbReference>
<evidence type="ECO:0000256" key="2">
    <source>
        <dbReference type="ARBA" id="ARBA00007797"/>
    </source>
</evidence>
<evidence type="ECO:0000256" key="1">
    <source>
        <dbReference type="ARBA" id="ARBA00004604"/>
    </source>
</evidence>
<keyword evidence="9" id="KW-1185">Reference proteome</keyword>
<feature type="compositionally biased region" description="Basic and acidic residues" evidence="6">
    <location>
        <begin position="131"/>
        <end position="143"/>
    </location>
</feature>
<comment type="similarity">
    <text evidence="2 5">Belongs to the CBF/MAK21 family.</text>
</comment>
<dbReference type="InterPro" id="IPR016903">
    <property type="entry name" value="Nucleolar_cplx-assoc_3"/>
</dbReference>
<dbReference type="SUPFAM" id="SSF48371">
    <property type="entry name" value="ARM repeat"/>
    <property type="match status" value="1"/>
</dbReference>
<reference evidence="10" key="2">
    <citation type="submission" date="2025-08" db="UniProtKB">
        <authorList>
            <consortium name="RefSeq"/>
        </authorList>
    </citation>
    <scope>IDENTIFICATION</scope>
    <source>
        <tissue evidence="10">Leaf</tissue>
    </source>
</reference>
<evidence type="ECO:0000259" key="8">
    <source>
        <dbReference type="Pfam" id="PF07540"/>
    </source>
</evidence>
<keyword evidence="4" id="KW-0539">Nucleus</keyword>
<dbReference type="Pfam" id="PF03914">
    <property type="entry name" value="CBF"/>
    <property type="match status" value="1"/>
</dbReference>
<organism evidence="9 10">
    <name type="scientific">Spinacia oleracea</name>
    <name type="common">Spinach</name>
    <dbReference type="NCBI Taxonomy" id="3562"/>
    <lineage>
        <taxon>Eukaryota</taxon>
        <taxon>Viridiplantae</taxon>
        <taxon>Streptophyta</taxon>
        <taxon>Embryophyta</taxon>
        <taxon>Tracheophyta</taxon>
        <taxon>Spermatophyta</taxon>
        <taxon>Magnoliopsida</taxon>
        <taxon>eudicotyledons</taxon>
        <taxon>Gunneridae</taxon>
        <taxon>Pentapetalae</taxon>
        <taxon>Caryophyllales</taxon>
        <taxon>Chenopodiaceae</taxon>
        <taxon>Chenopodioideae</taxon>
        <taxon>Anserineae</taxon>
        <taxon>Spinacia</taxon>
    </lineage>
</organism>
<feature type="compositionally biased region" description="Basic and acidic residues" evidence="6">
    <location>
        <begin position="111"/>
        <end position="122"/>
    </location>
</feature>
<dbReference type="InterPro" id="IPR005612">
    <property type="entry name" value="CCAAT-binding_factor"/>
</dbReference>
<dbReference type="Proteomes" id="UP000813463">
    <property type="component" value="Chromosome 1"/>
</dbReference>
<evidence type="ECO:0000259" key="7">
    <source>
        <dbReference type="Pfam" id="PF03914"/>
    </source>
</evidence>
<dbReference type="KEGG" id="soe:110803261"/>
<evidence type="ECO:0000313" key="10">
    <source>
        <dbReference type="RefSeq" id="XP_021864448.2"/>
    </source>
</evidence>
<proteinExistence type="inferred from homology"/>
<dbReference type="GO" id="GO:0005730">
    <property type="term" value="C:nucleolus"/>
    <property type="evidence" value="ECO:0000318"/>
    <property type="project" value="GO_Central"/>
</dbReference>
<dbReference type="GeneID" id="110803261"/>
<comment type="subcellular location">
    <subcellularLocation>
        <location evidence="1 5">Nucleus</location>
        <location evidence="1 5">Nucleolus</location>
    </subcellularLocation>
</comment>
<feature type="region of interest" description="Disordered" evidence="6">
    <location>
        <begin position="1"/>
        <end position="24"/>
    </location>
</feature>
<feature type="compositionally biased region" description="Basic and acidic residues" evidence="6">
    <location>
        <begin position="153"/>
        <end position="174"/>
    </location>
</feature>
<evidence type="ECO:0000256" key="3">
    <source>
        <dbReference type="ARBA" id="ARBA00023054"/>
    </source>
</evidence>
<evidence type="ECO:0000256" key="6">
    <source>
        <dbReference type="SAM" id="MobiDB-lite"/>
    </source>
</evidence>
<evidence type="ECO:0000256" key="4">
    <source>
        <dbReference type="ARBA" id="ARBA00023242"/>
    </source>
</evidence>
<dbReference type="PIRSF" id="PIRSF028977">
    <property type="entry name" value="Nucleolar_complex_p3"/>
    <property type="match status" value="1"/>
</dbReference>
<feature type="domain" description="Nucleolar complex-associated protein 3 N-terminal" evidence="8">
    <location>
        <begin position="191"/>
        <end position="281"/>
    </location>
</feature>
<gene>
    <name evidence="10" type="primary">LOC110803261</name>
</gene>
<evidence type="ECO:0000313" key="9">
    <source>
        <dbReference type="Proteomes" id="UP000813463"/>
    </source>
</evidence>
<feature type="region of interest" description="Disordered" evidence="6">
    <location>
        <begin position="109"/>
        <end position="174"/>
    </location>
</feature>
<dbReference type="GO" id="GO:0006270">
    <property type="term" value="P:DNA replication initiation"/>
    <property type="evidence" value="ECO:0000318"/>
    <property type="project" value="GO_Central"/>
</dbReference>
<keyword evidence="3" id="KW-0175">Coiled coil</keyword>
<protein>
    <submittedName>
        <fullName evidence="10">Nucleolar complex-associated protein 3</fullName>
    </submittedName>
</protein>
<dbReference type="Pfam" id="PF07540">
    <property type="entry name" value="NOC3p"/>
    <property type="match status" value="1"/>
</dbReference>
<feature type="region of interest" description="Disordered" evidence="6">
    <location>
        <begin position="395"/>
        <end position="434"/>
    </location>
</feature>
<accession>A0A9R0JAG5</accession>
<dbReference type="PANTHER" id="PTHR14428">
    <property type="entry name" value="NUCLEOLAR COMPLEX PROTEIN 3"/>
    <property type="match status" value="1"/>
</dbReference>
<feature type="domain" description="CCAAT-binding factor" evidence="7">
    <location>
        <begin position="551"/>
        <end position="706"/>
    </location>
</feature>
<dbReference type="GO" id="GO:0003682">
    <property type="term" value="F:chromatin binding"/>
    <property type="evidence" value="ECO:0000318"/>
    <property type="project" value="GO_Central"/>
</dbReference>
<dbReference type="InterPro" id="IPR011501">
    <property type="entry name" value="Noc3_N"/>
</dbReference>
<reference evidence="9" key="1">
    <citation type="journal article" date="2021" name="Nat. Commun.">
        <title>Genomic analyses provide insights into spinach domestication and the genetic basis of agronomic traits.</title>
        <authorList>
            <person name="Cai X."/>
            <person name="Sun X."/>
            <person name="Xu C."/>
            <person name="Sun H."/>
            <person name="Wang X."/>
            <person name="Ge C."/>
            <person name="Zhang Z."/>
            <person name="Wang Q."/>
            <person name="Fei Z."/>
            <person name="Jiao C."/>
            <person name="Wang Q."/>
        </authorList>
    </citation>
    <scope>NUCLEOTIDE SEQUENCE [LARGE SCALE GENOMIC DNA]</scope>
    <source>
        <strain evidence="9">cv. Varoflay</strain>
    </source>
</reference>
<evidence type="ECO:0000256" key="5">
    <source>
        <dbReference type="PIRNR" id="PIRNR028977"/>
    </source>
</evidence>
<name>A0A9R0JAG5_SPIOL</name>
<dbReference type="InterPro" id="IPR016024">
    <property type="entry name" value="ARM-type_fold"/>
</dbReference>
<sequence>MGKKQKQKQKVTLPPALPPDVPDEDIVPSDEDVEFVDKNPAYASFVSRLDTQSITKHVNRVANAKEDDLEALYEKRLRRKTLENEEKKGIEVDRVDALPIKTLDGQLYYKTVEKEAKKPETSDKEDESDEDKGAFKLTKAERRAKLKKKKKDEKKQAKEPVKTEEEPKDPQSEVLAEVREDLTAAEVAETKQHKIAELGTALLEDPEANIKSLKELLSFCNDDDKAIAKAALLSSLVVFRDIIPGYRIRLPTEKEQEMVVSKAVKKLRYFETTLLLSYKAYLQRLISLQPLPEYNRVAVRCLCTLLDAHPHFNFRENVIPAVVKSLASADDVVRKLCSTTIQSLFKNEGKHGGEATIESVQLIADLVKIRNCQLHPESIEVFLALSFDEDLARSKKAEDDEKRKNKKYKKGKKSEEQVQTAVSDKKRSKKELLSKTRDEVNADYKAASLALDEKERRRLQSRTLSAVFNTYFRILKHTIQPDATRFKANATASGASLGGHPLLSSCLKGLGMFSHLIDIDFMADLMKHLKILASGTNLGNSDSSLTVSERIDCCIVAFKVMRKNLDALNVDLQDFFIQLYNLILEYRTERDQGEILAEALKIMLCDDRQHDMQRAAAFIKRLASSSLCFGSAESMAALVTAKNLLQKNFKCRYMLENDVGGGSVSGSVAKYQPYGSDPHLSGALSSVLWELNLLSKHYHPTVSAMASSISKINTSSNQVYMPTVSPQQAYNELLLEKEQFSIKSDIKLSNKRKRGNPNLLGEDESSLEVDEEALRKKLSEHYTVVHDIVENEKLRRELGLTTLSLQVHEEYKKVKKIKQEGSKQKKRKQ</sequence>
<dbReference type="PANTHER" id="PTHR14428:SF5">
    <property type="entry name" value="NUCLEOLAR COMPLEX PROTEIN 3 HOMOLOG"/>
    <property type="match status" value="1"/>
</dbReference>